<protein>
    <submittedName>
        <fullName evidence="7">TetR/AcrR family transcriptional regulator</fullName>
    </submittedName>
</protein>
<dbReference type="InterPro" id="IPR050109">
    <property type="entry name" value="HTH-type_TetR-like_transc_reg"/>
</dbReference>
<dbReference type="PRINTS" id="PR00455">
    <property type="entry name" value="HTHTETR"/>
</dbReference>
<dbReference type="SUPFAM" id="SSF48498">
    <property type="entry name" value="Tetracyclin repressor-like, C-terminal domain"/>
    <property type="match status" value="1"/>
</dbReference>
<name>A0AB39SGJ0_9ACTN</name>
<organism evidence="7">
    <name type="scientific">Streptomyces sp. R35</name>
    <dbReference type="NCBI Taxonomy" id="3238630"/>
    <lineage>
        <taxon>Bacteria</taxon>
        <taxon>Bacillati</taxon>
        <taxon>Actinomycetota</taxon>
        <taxon>Actinomycetes</taxon>
        <taxon>Kitasatosporales</taxon>
        <taxon>Streptomycetaceae</taxon>
        <taxon>Streptomyces</taxon>
    </lineage>
</organism>
<evidence type="ECO:0000256" key="2">
    <source>
        <dbReference type="ARBA" id="ARBA00023015"/>
    </source>
</evidence>
<dbReference type="Pfam" id="PF02909">
    <property type="entry name" value="TetR_C_1"/>
    <property type="match status" value="1"/>
</dbReference>
<keyword evidence="1" id="KW-0678">Repressor</keyword>
<dbReference type="Gene3D" id="1.10.357.10">
    <property type="entry name" value="Tetracycline Repressor, domain 2"/>
    <property type="match status" value="1"/>
</dbReference>
<dbReference type="GO" id="GO:0046677">
    <property type="term" value="P:response to antibiotic"/>
    <property type="evidence" value="ECO:0007669"/>
    <property type="project" value="InterPro"/>
</dbReference>
<dbReference type="AlphaFoldDB" id="A0AB39SGJ0"/>
<keyword evidence="4" id="KW-0804">Transcription</keyword>
<dbReference type="PANTHER" id="PTHR30055:SF151">
    <property type="entry name" value="TRANSCRIPTIONAL REGULATORY PROTEIN"/>
    <property type="match status" value="1"/>
</dbReference>
<dbReference type="GO" id="GO:0045892">
    <property type="term" value="P:negative regulation of DNA-templated transcription"/>
    <property type="evidence" value="ECO:0007669"/>
    <property type="project" value="InterPro"/>
</dbReference>
<dbReference type="RefSeq" id="WP_369264109.1">
    <property type="nucleotide sequence ID" value="NZ_CP163440.1"/>
</dbReference>
<keyword evidence="3 5" id="KW-0238">DNA-binding</keyword>
<evidence type="ECO:0000256" key="4">
    <source>
        <dbReference type="ARBA" id="ARBA00023163"/>
    </source>
</evidence>
<feature type="DNA-binding region" description="H-T-H motif" evidence="5">
    <location>
        <begin position="28"/>
        <end position="47"/>
    </location>
</feature>
<proteinExistence type="predicted"/>
<gene>
    <name evidence="7" type="ORF">AB5J50_43560</name>
</gene>
<dbReference type="EMBL" id="CP163440">
    <property type="protein sequence ID" value="XDQ67182.1"/>
    <property type="molecule type" value="Genomic_DNA"/>
</dbReference>
<sequence>MPRNALSREQIVQAAIALLDSEGADGLSMRRLGSRLGTTGAAVYWHVEGKEEILLLATDAVWRDMPLPDPEGIGWRTAATTMANDLYAMLLRHPWLVRTMPLRSPWGPARTHHDDHLLSVYEAAGFTGSEAEQATRTVLTFVLGTALDSAPDAALTRRAVCKDGEPLAPTGQDVHRNLAFGLGAILDGLQSRLPTRS</sequence>
<dbReference type="InterPro" id="IPR001647">
    <property type="entry name" value="HTH_TetR"/>
</dbReference>
<dbReference type="PRINTS" id="PR00400">
    <property type="entry name" value="TETREPRESSOR"/>
</dbReference>
<dbReference type="GO" id="GO:0000976">
    <property type="term" value="F:transcription cis-regulatory region binding"/>
    <property type="evidence" value="ECO:0007669"/>
    <property type="project" value="TreeGrafter"/>
</dbReference>
<dbReference type="SUPFAM" id="SSF46689">
    <property type="entry name" value="Homeodomain-like"/>
    <property type="match status" value="1"/>
</dbReference>
<reference evidence="7" key="1">
    <citation type="submission" date="2024-07" db="EMBL/GenBank/DDBJ databases">
        <authorList>
            <person name="Yu S.T."/>
        </authorList>
    </citation>
    <scope>NUCLEOTIDE SEQUENCE</scope>
    <source>
        <strain evidence="7">R35</strain>
    </source>
</reference>
<dbReference type="InterPro" id="IPR009057">
    <property type="entry name" value="Homeodomain-like_sf"/>
</dbReference>
<dbReference type="PANTHER" id="PTHR30055">
    <property type="entry name" value="HTH-TYPE TRANSCRIPTIONAL REGULATOR RUTR"/>
    <property type="match status" value="1"/>
</dbReference>
<evidence type="ECO:0000256" key="3">
    <source>
        <dbReference type="ARBA" id="ARBA00023125"/>
    </source>
</evidence>
<dbReference type="GO" id="GO:0003700">
    <property type="term" value="F:DNA-binding transcription factor activity"/>
    <property type="evidence" value="ECO:0007669"/>
    <property type="project" value="TreeGrafter"/>
</dbReference>
<dbReference type="InterPro" id="IPR003012">
    <property type="entry name" value="Tet_transcr_reg_TetR"/>
</dbReference>
<feature type="domain" description="HTH tetR-type" evidence="6">
    <location>
        <begin position="5"/>
        <end position="65"/>
    </location>
</feature>
<accession>A0AB39SGJ0</accession>
<dbReference type="Pfam" id="PF00440">
    <property type="entry name" value="TetR_N"/>
    <property type="match status" value="1"/>
</dbReference>
<keyword evidence="2" id="KW-0805">Transcription regulation</keyword>
<evidence type="ECO:0000259" key="6">
    <source>
        <dbReference type="PROSITE" id="PS50977"/>
    </source>
</evidence>
<dbReference type="InterPro" id="IPR036271">
    <property type="entry name" value="Tet_transcr_reg_TetR-rel_C_sf"/>
</dbReference>
<dbReference type="PROSITE" id="PS50977">
    <property type="entry name" value="HTH_TETR_2"/>
    <property type="match status" value="1"/>
</dbReference>
<evidence type="ECO:0000313" key="7">
    <source>
        <dbReference type="EMBL" id="XDQ67182.1"/>
    </source>
</evidence>
<evidence type="ECO:0000256" key="5">
    <source>
        <dbReference type="PROSITE-ProRule" id="PRU00335"/>
    </source>
</evidence>
<dbReference type="InterPro" id="IPR004111">
    <property type="entry name" value="Repressor_TetR_C"/>
</dbReference>
<evidence type="ECO:0000256" key="1">
    <source>
        <dbReference type="ARBA" id="ARBA00022491"/>
    </source>
</evidence>